<dbReference type="EMBL" id="LR798356">
    <property type="protein sequence ID" value="CAB5225926.1"/>
    <property type="molecule type" value="Genomic_DNA"/>
</dbReference>
<proteinExistence type="predicted"/>
<sequence length="100" mass="11889">MQITTLNLKGCLIDQLLVDEEKPRHKLMKTYSYKNKWFVEIYEAFNSRTNSRTRVFANLLAPDDAFRTIPTLATKHRIFTSMYEHKNIDELEYQDLVKGM</sequence>
<accession>A0A6J7X7T0</accession>
<reference evidence="1" key="1">
    <citation type="submission" date="2020-05" db="EMBL/GenBank/DDBJ databases">
        <authorList>
            <person name="Chiriac C."/>
            <person name="Salcher M."/>
            <person name="Ghai R."/>
            <person name="Kavagutti S V."/>
        </authorList>
    </citation>
    <scope>NUCLEOTIDE SEQUENCE</scope>
</reference>
<name>A0A6J7X7T0_9CAUD</name>
<protein>
    <submittedName>
        <fullName evidence="1">Uncharacterized protein</fullName>
    </submittedName>
</protein>
<evidence type="ECO:0000313" key="1">
    <source>
        <dbReference type="EMBL" id="CAB5225926.1"/>
    </source>
</evidence>
<gene>
    <name evidence="1" type="ORF">UFOVP755_19</name>
</gene>
<organism evidence="1">
    <name type="scientific">uncultured Caudovirales phage</name>
    <dbReference type="NCBI Taxonomy" id="2100421"/>
    <lineage>
        <taxon>Viruses</taxon>
        <taxon>Duplodnaviria</taxon>
        <taxon>Heunggongvirae</taxon>
        <taxon>Uroviricota</taxon>
        <taxon>Caudoviricetes</taxon>
        <taxon>Peduoviridae</taxon>
        <taxon>Maltschvirus</taxon>
        <taxon>Maltschvirus maltsch</taxon>
    </lineage>
</organism>